<feature type="signal peptide" evidence="2">
    <location>
        <begin position="1"/>
        <end position="28"/>
    </location>
</feature>
<dbReference type="InterPro" id="IPR021102">
    <property type="entry name" value="PNGase_A"/>
</dbReference>
<evidence type="ECO:0000313" key="5">
    <source>
        <dbReference type="Proteomes" id="UP001163064"/>
    </source>
</evidence>
<dbReference type="RefSeq" id="WP_266602506.1">
    <property type="nucleotide sequence ID" value="NZ_JAPHNL010000270.1"/>
</dbReference>
<accession>A0ABT3U243</accession>
<comment type="caution">
    <text evidence="4">The sequence shown here is derived from an EMBL/GenBank/DDBJ whole genome shotgun (WGS) entry which is preliminary data.</text>
</comment>
<feature type="compositionally biased region" description="Polar residues" evidence="1">
    <location>
        <begin position="421"/>
        <end position="433"/>
    </location>
</feature>
<proteinExistence type="predicted"/>
<protein>
    <recommendedName>
        <fullName evidence="3">Peptide N-acetyl-beta-D-glucosaminyl asparaginase amidase A N-terminal domain-containing protein</fullName>
    </recommendedName>
</protein>
<evidence type="ECO:0000256" key="2">
    <source>
        <dbReference type="SAM" id="SignalP"/>
    </source>
</evidence>
<keyword evidence="5" id="KW-1185">Reference proteome</keyword>
<evidence type="ECO:0000313" key="4">
    <source>
        <dbReference type="EMBL" id="MCX3062350.1"/>
    </source>
</evidence>
<dbReference type="Proteomes" id="UP001163064">
    <property type="component" value="Unassembled WGS sequence"/>
</dbReference>
<feature type="region of interest" description="Disordered" evidence="1">
    <location>
        <begin position="421"/>
        <end position="441"/>
    </location>
</feature>
<sequence length="570" mass="61591">MHFRRSGTALCGAAALVGGLFAAVPAHADPAPATGSNPAVSYQDPVTALPPVSRPDTRHCTVTAVRHDFGNTLGEPPYETTLAPPADCRGPWNKVVLDWSGSVKGRQYDRLAGVFLGGAEIFRTSTPEPDDDGVTWSVAKDITEFAPLLKDPHKLQVELGNVVNGTYTGVYRMKLQVTYYMADKRHPAARTADQVVPLGDPNSGGAPWLTVGKGGTATREVDLPRNITDARLEVYARGGACDEQWFDAVPDDLAATAPDYLCGGGPYREVQVAVDGRPAGLAQPYPVVYSGGIVPTLWRPVPAIDQFRTQAYDIDLTPFAGRLSDGRPHKVSITPYGASDGWIVDGSLFLRTDAHASRTTGRVTIDTLGALPRVTTRETPRSDGGTDLSVTTGRSWKISGYVDTSHGRVTTTVEQRFGYSSTGTVSRTGQHQIVHQRDRGTTTVTTRARGHESARRHTWSYPIDVDMAIPRYVDYDNYDLEAAVTQGRVMEDSHRTGSGRHWHLDALTDDRIDATGDLAREDGAVAHADGTSHERYRGTTDSGACYARDLTAAHGWVTGDHAEACRFPRG</sequence>
<evidence type="ECO:0000259" key="3">
    <source>
        <dbReference type="Pfam" id="PF12222"/>
    </source>
</evidence>
<organism evidence="4 5">
    <name type="scientific">Streptomyces beihaiensis</name>
    <dbReference type="NCBI Taxonomy" id="2984495"/>
    <lineage>
        <taxon>Bacteria</taxon>
        <taxon>Bacillati</taxon>
        <taxon>Actinomycetota</taxon>
        <taxon>Actinomycetes</taxon>
        <taxon>Kitasatosporales</taxon>
        <taxon>Streptomycetaceae</taxon>
        <taxon>Streptomyces</taxon>
    </lineage>
</organism>
<dbReference type="PANTHER" id="PTHR31104">
    <property type="entry name" value="PEPTIDE-N4-(N-ACETYL-BETA-GLUCOSAMINYL)ASPARAGINE AMIDASE A PROTEIN"/>
    <property type="match status" value="1"/>
</dbReference>
<feature type="domain" description="Peptide N-acetyl-beta-D-glucosaminyl asparaginase amidase A N-terminal" evidence="3">
    <location>
        <begin position="56"/>
        <end position="364"/>
    </location>
</feature>
<gene>
    <name evidence="4" type="ORF">OFY01_21795</name>
</gene>
<dbReference type="EMBL" id="JAPHNL010000270">
    <property type="protein sequence ID" value="MCX3062350.1"/>
    <property type="molecule type" value="Genomic_DNA"/>
</dbReference>
<name>A0ABT3U243_9ACTN</name>
<reference evidence="4" key="1">
    <citation type="submission" date="2022-10" db="EMBL/GenBank/DDBJ databases">
        <title>Streptomyces beihaiensis sp. nov., a chitin degrading actinobacterium, isolated from shrimp pond soil.</title>
        <authorList>
            <person name="Xie J."/>
            <person name="Shen N."/>
        </authorList>
    </citation>
    <scope>NUCLEOTIDE SEQUENCE</scope>
    <source>
        <strain evidence="4">GXMU-J5</strain>
    </source>
</reference>
<feature type="chain" id="PRO_5047411962" description="Peptide N-acetyl-beta-D-glucosaminyl asparaginase amidase A N-terminal domain-containing protein" evidence="2">
    <location>
        <begin position="29"/>
        <end position="570"/>
    </location>
</feature>
<evidence type="ECO:0000256" key="1">
    <source>
        <dbReference type="SAM" id="MobiDB-lite"/>
    </source>
</evidence>
<keyword evidence="2" id="KW-0732">Signal</keyword>
<dbReference type="InterPro" id="IPR056948">
    <property type="entry name" value="PNGaseA_N"/>
</dbReference>
<dbReference type="Pfam" id="PF12222">
    <property type="entry name" value="PNGaseA"/>
    <property type="match status" value="1"/>
</dbReference>
<dbReference type="Pfam" id="PF25156">
    <property type="entry name" value="PNGase_A_C"/>
    <property type="match status" value="1"/>
</dbReference>